<dbReference type="EMBL" id="CP060713">
    <property type="protein sequence ID" value="QNN53535.1"/>
    <property type="molecule type" value="Genomic_DNA"/>
</dbReference>
<protein>
    <submittedName>
        <fullName evidence="3">Polysaccharide deacetylase family protein</fullName>
    </submittedName>
</protein>
<reference evidence="3 4" key="1">
    <citation type="submission" date="2020-08" db="EMBL/GenBank/DDBJ databases">
        <title>Genome sequence of Nocardioides mesophilus KACC 16243T.</title>
        <authorList>
            <person name="Hyun D.-W."/>
            <person name="Bae J.-W."/>
        </authorList>
    </citation>
    <scope>NUCLEOTIDE SEQUENCE [LARGE SCALE GENOMIC DNA]</scope>
    <source>
        <strain evidence="3 4">KACC 16243</strain>
    </source>
</reference>
<evidence type="ECO:0000259" key="2">
    <source>
        <dbReference type="PROSITE" id="PS51677"/>
    </source>
</evidence>
<dbReference type="InterPro" id="IPR050248">
    <property type="entry name" value="Polysacc_deacetylase_ArnD"/>
</dbReference>
<feature type="signal peptide" evidence="1">
    <location>
        <begin position="1"/>
        <end position="25"/>
    </location>
</feature>
<feature type="domain" description="NodB homology" evidence="2">
    <location>
        <begin position="52"/>
        <end position="252"/>
    </location>
</feature>
<keyword evidence="1" id="KW-0732">Signal</keyword>
<organism evidence="3 4">
    <name type="scientific">Nocardioides mesophilus</name>
    <dbReference type="NCBI Taxonomy" id="433659"/>
    <lineage>
        <taxon>Bacteria</taxon>
        <taxon>Bacillati</taxon>
        <taxon>Actinomycetota</taxon>
        <taxon>Actinomycetes</taxon>
        <taxon>Propionibacteriales</taxon>
        <taxon>Nocardioidaceae</taxon>
        <taxon>Nocardioides</taxon>
    </lineage>
</organism>
<sequence>MTRARRMSASTLSLLTLLVTVGVTLSTQVTTTAGERCSRAAGPVRSAPGTGKTVALTFDDGPTAFTPQVLRILRNNNVRATFFMTGRHAAARPKILQQVADEGHLVAGHTFDHDYPGQVSGGWTRSYVADQFDRTNQVLSTGTNKPICFFRPPGGYQTSGMYDAARAIGTAVVMWSIDSEDWKQPGRTTAAATQRIVGRATAGGAQTHPLVLFHDGKASHELESQVSSNRSNTVAALPRVIAYYRAHGYRFVDLAGGSGLPPETTTMRVSASPTRVPARTDSVLTGSVTATTGPVAHRVVTWFSRPVGSGTWVRRGAIDTSASGGFGLSVRPVTDTEYRFELAASARYRTTTERAMVSTYTVATSVVITGETEITSGDSVTLHITVTSDGRPRAGATVAITRAGENGIVTDRVTSDAAGHATFVDQPTATTHYAMTVPKRLPYESGSGVRDVAVTPAPAPAPQ</sequence>
<evidence type="ECO:0000256" key="1">
    <source>
        <dbReference type="SAM" id="SignalP"/>
    </source>
</evidence>
<dbReference type="SUPFAM" id="SSF88713">
    <property type="entry name" value="Glycoside hydrolase/deacetylase"/>
    <property type="match status" value="1"/>
</dbReference>
<feature type="chain" id="PRO_5039366080" evidence="1">
    <location>
        <begin position="26"/>
        <end position="463"/>
    </location>
</feature>
<keyword evidence="4" id="KW-1185">Reference proteome</keyword>
<dbReference type="PANTHER" id="PTHR10587">
    <property type="entry name" value="GLYCOSYL TRANSFERASE-RELATED"/>
    <property type="match status" value="1"/>
</dbReference>
<dbReference type="InterPro" id="IPR002509">
    <property type="entry name" value="NODB_dom"/>
</dbReference>
<dbReference type="KEGG" id="nmes:H9L09_03620"/>
<gene>
    <name evidence="3" type="ORF">H9L09_03620</name>
</gene>
<evidence type="ECO:0000313" key="3">
    <source>
        <dbReference type="EMBL" id="QNN53535.1"/>
    </source>
</evidence>
<dbReference type="Pfam" id="PF01522">
    <property type="entry name" value="Polysacc_deac_1"/>
    <property type="match status" value="1"/>
</dbReference>
<dbReference type="AlphaFoldDB" id="A0A7G9RD60"/>
<dbReference type="Gene3D" id="3.20.20.370">
    <property type="entry name" value="Glycoside hydrolase/deacetylase"/>
    <property type="match status" value="1"/>
</dbReference>
<proteinExistence type="predicted"/>
<dbReference type="GO" id="GO:0016810">
    <property type="term" value="F:hydrolase activity, acting on carbon-nitrogen (but not peptide) bonds"/>
    <property type="evidence" value="ECO:0007669"/>
    <property type="project" value="InterPro"/>
</dbReference>
<dbReference type="RefSeq" id="WP_187579377.1">
    <property type="nucleotide sequence ID" value="NZ_CP060713.1"/>
</dbReference>
<dbReference type="InterPro" id="IPR011330">
    <property type="entry name" value="Glyco_hydro/deAcase_b/a-brl"/>
</dbReference>
<name>A0A7G9RD60_9ACTN</name>
<accession>A0A7G9RD60</accession>
<evidence type="ECO:0000313" key="4">
    <source>
        <dbReference type="Proteomes" id="UP000515947"/>
    </source>
</evidence>
<dbReference type="PROSITE" id="PS51677">
    <property type="entry name" value="NODB"/>
    <property type="match status" value="1"/>
</dbReference>
<dbReference type="CDD" id="cd10917">
    <property type="entry name" value="CE4_NodB_like_6s_7s"/>
    <property type="match status" value="1"/>
</dbReference>
<dbReference type="Proteomes" id="UP000515947">
    <property type="component" value="Chromosome"/>
</dbReference>
<dbReference type="GO" id="GO:0005975">
    <property type="term" value="P:carbohydrate metabolic process"/>
    <property type="evidence" value="ECO:0007669"/>
    <property type="project" value="InterPro"/>
</dbReference>